<evidence type="ECO:0000259" key="10">
    <source>
        <dbReference type="PROSITE" id="PS51643"/>
    </source>
</evidence>
<evidence type="ECO:0000313" key="11">
    <source>
        <dbReference type="EMBL" id="MBC8543717.1"/>
    </source>
</evidence>
<keyword evidence="9" id="KW-0051">Antiviral defense</keyword>
<comment type="similarity">
    <text evidence="2">In the central section; belongs to the CRISPR-associated helicase Cas3 family.</text>
</comment>
<dbReference type="Pfam" id="PF22590">
    <property type="entry name" value="Cas3-like_C_2"/>
    <property type="match status" value="1"/>
</dbReference>
<accession>A0A926DTX4</accession>
<dbReference type="SUPFAM" id="SSF52540">
    <property type="entry name" value="P-loop containing nucleoside triphosphate hydrolases"/>
    <property type="match status" value="1"/>
</dbReference>
<protein>
    <submittedName>
        <fullName evidence="11">CRISPR-associated helicase Cas3</fullName>
    </submittedName>
</protein>
<keyword evidence="7" id="KW-0347">Helicase</keyword>
<keyword evidence="5" id="KW-0547">Nucleotide-binding</keyword>
<evidence type="ECO:0000256" key="5">
    <source>
        <dbReference type="ARBA" id="ARBA00022741"/>
    </source>
</evidence>
<dbReference type="InterPro" id="IPR006935">
    <property type="entry name" value="Helicase/UvrB_N"/>
</dbReference>
<dbReference type="NCBIfam" id="TIGR01587">
    <property type="entry name" value="cas3_core"/>
    <property type="match status" value="1"/>
</dbReference>
<dbReference type="AlphaFoldDB" id="A0A926DTX4"/>
<keyword evidence="8" id="KW-0067">ATP-binding</keyword>
<dbReference type="InterPro" id="IPR014001">
    <property type="entry name" value="Helicase_ATP-bd"/>
</dbReference>
<dbReference type="CDD" id="cd09641">
    <property type="entry name" value="Cas3''_I"/>
    <property type="match status" value="1"/>
</dbReference>
<evidence type="ECO:0000256" key="1">
    <source>
        <dbReference type="ARBA" id="ARBA00006847"/>
    </source>
</evidence>
<dbReference type="Proteomes" id="UP000657006">
    <property type="component" value="Unassembled WGS sequence"/>
</dbReference>
<keyword evidence="12" id="KW-1185">Reference proteome</keyword>
<dbReference type="GO" id="GO:0051607">
    <property type="term" value="P:defense response to virus"/>
    <property type="evidence" value="ECO:0007669"/>
    <property type="project" value="UniProtKB-KW"/>
</dbReference>
<dbReference type="InterPro" id="IPR006474">
    <property type="entry name" value="Helicase_Cas3_CRISPR-ass_core"/>
</dbReference>
<sequence length="826" mass="93916">MGHRTEFPAHIRLLPHEEWQSVGEHLDEVEAIAREAGGKIGLQNTASLAAYLHDAGKYTKAFKDYLVDSVFGRRQGKGPIHSTIGAKYLYETRYQSSRDPTEKLTAQLISLVICQHHGLCDCLSVDGEDKYTQKMETDKELFYGEAMGHYTAIYRSEEELERLFQAAYGEVEALCQKMQDRGLDGYFTIAMVQRFLLSAIIDGDYSSTYHFMSNTAPTPPVDPKSFWRQGVERLEDVLQEYGKRADQNPINRYRQKISEECRAFAKRGTGVYQLTVPTGGGKTESSIRFALEHAKEHGKDKIIYVIPYLSILEQNADRIRKILLSPECSEPEHYILEHHSNIIWERDEEADEDQTEREKAYRALTERYSSPVVFTTMVQFLETFFGQKKQSIRRMQSYANAVVIFDEVQSIPVNSISLFNGAVNFLSEVANTTVVLCTATQPELSRTRRPILLAAHPNMVENVTDTFQQFKRVQIKNCCTDAGYSVEAAADFILEASEQKDSLLAILNTRKEAGDVYRCIEKRLKQRGEDAYELYHLSNAMCPNHRRERLRMIKERLAEKRQQPDGKKLICVSTQLIEAGVDISFQCVVRALAGLDRIAQAAGRCNREGEIDCQDVYVIKLAEENLSNLKDIAYGKEATARIFDEFKRNPAMFGYDLLSPQAMAVFYQYYYQGREKEMDFAVPQRGSQAGFTVYDILSQNQVGRSAYEEWEDCDSELILSQAFQTAAREFYVIRQDAISVIVPYGDQGKAVIANLNGDCTLEEAKGFLAKAQPYTVDLYSHSVATLQRGDAIYPLLDGSVWVLKERYYDDQLGVVSEAGKMDMWSV</sequence>
<comment type="caution">
    <text evidence="11">The sequence shown here is derived from an EMBL/GenBank/DDBJ whole genome shotgun (WGS) entry which is preliminary data.</text>
</comment>
<dbReference type="SUPFAM" id="SSF109604">
    <property type="entry name" value="HD-domain/PDEase-like"/>
    <property type="match status" value="1"/>
</dbReference>
<evidence type="ECO:0000256" key="9">
    <source>
        <dbReference type="ARBA" id="ARBA00023118"/>
    </source>
</evidence>
<organism evidence="11 12">
    <name type="scientific">Bianquea renquensis</name>
    <dbReference type="NCBI Taxonomy" id="2763661"/>
    <lineage>
        <taxon>Bacteria</taxon>
        <taxon>Bacillati</taxon>
        <taxon>Bacillota</taxon>
        <taxon>Clostridia</taxon>
        <taxon>Eubacteriales</taxon>
        <taxon>Bianqueaceae</taxon>
        <taxon>Bianquea</taxon>
    </lineage>
</organism>
<dbReference type="RefSeq" id="WP_177715712.1">
    <property type="nucleotide sequence ID" value="NZ_JACRSQ010000012.1"/>
</dbReference>
<dbReference type="InterPro" id="IPR006674">
    <property type="entry name" value="HD_domain"/>
</dbReference>
<dbReference type="GO" id="GO:0016787">
    <property type="term" value="F:hydrolase activity"/>
    <property type="evidence" value="ECO:0007669"/>
    <property type="project" value="UniProtKB-KW"/>
</dbReference>
<comment type="similarity">
    <text evidence="1">In the N-terminal section; belongs to the CRISPR-associated nuclease Cas3-HD family.</text>
</comment>
<dbReference type="PROSITE" id="PS51643">
    <property type="entry name" value="HD_CAS3"/>
    <property type="match status" value="1"/>
</dbReference>
<keyword evidence="3" id="KW-0540">Nuclease</keyword>
<dbReference type="GO" id="GO:0004386">
    <property type="term" value="F:helicase activity"/>
    <property type="evidence" value="ECO:0007669"/>
    <property type="project" value="UniProtKB-KW"/>
</dbReference>
<evidence type="ECO:0000256" key="3">
    <source>
        <dbReference type="ARBA" id="ARBA00022722"/>
    </source>
</evidence>
<dbReference type="Pfam" id="PF04851">
    <property type="entry name" value="ResIII"/>
    <property type="match status" value="1"/>
</dbReference>
<dbReference type="InterPro" id="IPR006483">
    <property type="entry name" value="CRISPR-assoc_Cas3_HD"/>
</dbReference>
<dbReference type="GO" id="GO:0004518">
    <property type="term" value="F:nuclease activity"/>
    <property type="evidence" value="ECO:0007669"/>
    <property type="project" value="UniProtKB-KW"/>
</dbReference>
<dbReference type="Gene3D" id="1.10.3210.30">
    <property type="match status" value="1"/>
</dbReference>
<dbReference type="InterPro" id="IPR054712">
    <property type="entry name" value="Cas3-like_dom"/>
</dbReference>
<dbReference type="GO" id="GO:0046872">
    <property type="term" value="F:metal ion binding"/>
    <property type="evidence" value="ECO:0007669"/>
    <property type="project" value="UniProtKB-KW"/>
</dbReference>
<dbReference type="GO" id="GO:0003677">
    <property type="term" value="F:DNA binding"/>
    <property type="evidence" value="ECO:0007669"/>
    <property type="project" value="InterPro"/>
</dbReference>
<dbReference type="SMART" id="SM00487">
    <property type="entry name" value="DEXDc"/>
    <property type="match status" value="1"/>
</dbReference>
<dbReference type="InterPro" id="IPR038257">
    <property type="entry name" value="CRISPR-assoc_Cas3_HD_sf"/>
</dbReference>
<evidence type="ECO:0000313" key="12">
    <source>
        <dbReference type="Proteomes" id="UP000657006"/>
    </source>
</evidence>
<evidence type="ECO:0000256" key="4">
    <source>
        <dbReference type="ARBA" id="ARBA00022723"/>
    </source>
</evidence>
<keyword evidence="4" id="KW-0479">Metal-binding</keyword>
<dbReference type="GO" id="GO:0005524">
    <property type="term" value="F:ATP binding"/>
    <property type="evidence" value="ECO:0007669"/>
    <property type="project" value="UniProtKB-KW"/>
</dbReference>
<reference evidence="11" key="1">
    <citation type="submission" date="2020-08" db="EMBL/GenBank/DDBJ databases">
        <title>Genome public.</title>
        <authorList>
            <person name="Liu C."/>
            <person name="Sun Q."/>
        </authorList>
    </citation>
    <scope>NUCLEOTIDE SEQUENCE</scope>
    <source>
        <strain evidence="11">NSJ-32</strain>
    </source>
</reference>
<evidence type="ECO:0000256" key="6">
    <source>
        <dbReference type="ARBA" id="ARBA00022801"/>
    </source>
</evidence>
<dbReference type="Gene3D" id="3.40.50.300">
    <property type="entry name" value="P-loop containing nucleotide triphosphate hydrolases"/>
    <property type="match status" value="2"/>
</dbReference>
<feature type="domain" description="HD Cas3-type" evidence="10">
    <location>
        <begin position="15"/>
        <end position="206"/>
    </location>
</feature>
<dbReference type="Pfam" id="PF01966">
    <property type="entry name" value="HD"/>
    <property type="match status" value="1"/>
</dbReference>
<dbReference type="InterPro" id="IPR027417">
    <property type="entry name" value="P-loop_NTPase"/>
</dbReference>
<evidence type="ECO:0000256" key="2">
    <source>
        <dbReference type="ARBA" id="ARBA00009046"/>
    </source>
</evidence>
<evidence type="ECO:0000256" key="7">
    <source>
        <dbReference type="ARBA" id="ARBA00022806"/>
    </source>
</evidence>
<proteinExistence type="inferred from homology"/>
<evidence type="ECO:0000256" key="8">
    <source>
        <dbReference type="ARBA" id="ARBA00022840"/>
    </source>
</evidence>
<gene>
    <name evidence="11" type="primary">cas3</name>
    <name evidence="11" type="ORF">H8730_09180</name>
</gene>
<keyword evidence="6" id="KW-0378">Hydrolase</keyword>
<dbReference type="CDD" id="cd17930">
    <property type="entry name" value="DEXHc_cas3"/>
    <property type="match status" value="1"/>
</dbReference>
<dbReference type="EMBL" id="JACRSQ010000012">
    <property type="protein sequence ID" value="MBC8543717.1"/>
    <property type="molecule type" value="Genomic_DNA"/>
</dbReference>
<dbReference type="NCBIfam" id="TIGR01596">
    <property type="entry name" value="cas3_HD"/>
    <property type="match status" value="1"/>
</dbReference>
<name>A0A926DTX4_9FIRM</name>